<keyword evidence="5" id="KW-0325">Glycoprotein</keyword>
<dbReference type="VEuPathDB" id="VectorBase:AFUN021669"/>
<evidence type="ECO:0000256" key="3">
    <source>
        <dbReference type="ARBA" id="ARBA00022737"/>
    </source>
</evidence>
<dbReference type="PANTHER" id="PTHR23301:SF0">
    <property type="entry name" value="CHITIN-BINDING TYPE-2 DOMAIN-CONTAINING PROTEIN-RELATED"/>
    <property type="match status" value="1"/>
</dbReference>
<reference evidence="7" key="1">
    <citation type="submission" date="2020-05" db="UniProtKB">
        <authorList>
            <consortium name="EnsemblMetazoa"/>
        </authorList>
    </citation>
    <scope>IDENTIFICATION</scope>
    <source>
        <strain evidence="7">FUMOZ</strain>
    </source>
</reference>
<dbReference type="VEuPathDB" id="VectorBase:AFUN2_008195"/>
<dbReference type="Gene3D" id="2.170.140.10">
    <property type="entry name" value="Chitin binding domain"/>
    <property type="match status" value="3"/>
</dbReference>
<evidence type="ECO:0000259" key="6">
    <source>
        <dbReference type="PROSITE" id="PS50940"/>
    </source>
</evidence>
<keyword evidence="3" id="KW-0677">Repeat</keyword>
<feature type="domain" description="Chitin-binding type-2" evidence="6">
    <location>
        <begin position="110"/>
        <end position="167"/>
    </location>
</feature>
<name>A0A4Y0BPG5_ANOFN</name>
<organism evidence="7">
    <name type="scientific">Anopheles funestus</name>
    <name type="common">African malaria mosquito</name>
    <dbReference type="NCBI Taxonomy" id="62324"/>
    <lineage>
        <taxon>Eukaryota</taxon>
        <taxon>Metazoa</taxon>
        <taxon>Ecdysozoa</taxon>
        <taxon>Arthropoda</taxon>
        <taxon>Hexapoda</taxon>
        <taxon>Insecta</taxon>
        <taxon>Pterygota</taxon>
        <taxon>Neoptera</taxon>
        <taxon>Endopterygota</taxon>
        <taxon>Diptera</taxon>
        <taxon>Nematocera</taxon>
        <taxon>Culicoidea</taxon>
        <taxon>Culicidae</taxon>
        <taxon>Anophelinae</taxon>
        <taxon>Anopheles</taxon>
    </lineage>
</organism>
<dbReference type="SMART" id="SM00494">
    <property type="entry name" value="ChtBD2"/>
    <property type="match status" value="3"/>
</dbReference>
<sequence length="176" mass="19996">MYIMCENRQYIRTETCPAGLHFNPTLSVCDSPDQAECLDFVCRNNPEGNQVTLESQNSCQLYFICIGNITVERRCAPGTIYEAENGWCVVDDAENPCERERLPAPPESVILQCTGENELDKIPHPTMCDVYYRCINGNLWVRQCPPGLLFDPDREQCNLADMVSCVEAQQSVKYKQ</sequence>
<dbReference type="InterPro" id="IPR051940">
    <property type="entry name" value="Chitin_bind-dev_reg"/>
</dbReference>
<dbReference type="SUPFAM" id="SSF57625">
    <property type="entry name" value="Invertebrate chitin-binding proteins"/>
    <property type="match status" value="3"/>
</dbReference>
<dbReference type="GO" id="GO:0005576">
    <property type="term" value="C:extracellular region"/>
    <property type="evidence" value="ECO:0007669"/>
    <property type="project" value="InterPro"/>
</dbReference>
<evidence type="ECO:0000256" key="5">
    <source>
        <dbReference type="ARBA" id="ARBA00023180"/>
    </source>
</evidence>
<evidence type="ECO:0000256" key="1">
    <source>
        <dbReference type="ARBA" id="ARBA00022669"/>
    </source>
</evidence>
<dbReference type="Pfam" id="PF01607">
    <property type="entry name" value="CBM_14"/>
    <property type="match status" value="3"/>
</dbReference>
<dbReference type="PANTHER" id="PTHR23301">
    <property type="entry name" value="CHITIN BINDING PERITROPHIN-A"/>
    <property type="match status" value="1"/>
</dbReference>
<feature type="domain" description="Chitin-binding type-2" evidence="6">
    <location>
        <begin position="1"/>
        <end position="37"/>
    </location>
</feature>
<evidence type="ECO:0000256" key="4">
    <source>
        <dbReference type="ARBA" id="ARBA00023157"/>
    </source>
</evidence>
<evidence type="ECO:0000313" key="7">
    <source>
        <dbReference type="EnsemblMetazoa" id="AFUN021669-PA"/>
    </source>
</evidence>
<accession>A0A4Y0BPG5</accession>
<dbReference type="GO" id="GO:0008061">
    <property type="term" value="F:chitin binding"/>
    <property type="evidence" value="ECO:0007669"/>
    <property type="project" value="UniProtKB-KW"/>
</dbReference>
<dbReference type="PROSITE" id="PS50940">
    <property type="entry name" value="CHIT_BIND_II"/>
    <property type="match status" value="3"/>
</dbReference>
<dbReference type="InterPro" id="IPR002557">
    <property type="entry name" value="Chitin-bd_dom"/>
</dbReference>
<keyword evidence="2" id="KW-0732">Signal</keyword>
<dbReference type="EnsemblMetazoa" id="AFUN021669-RA">
    <property type="protein sequence ID" value="AFUN021669-PA"/>
    <property type="gene ID" value="AFUN021669"/>
</dbReference>
<protein>
    <recommendedName>
        <fullName evidence="6">Chitin-binding type-2 domain-containing protein</fullName>
    </recommendedName>
</protein>
<feature type="domain" description="Chitin-binding type-2" evidence="6">
    <location>
        <begin position="39"/>
        <end position="99"/>
    </location>
</feature>
<dbReference type="AlphaFoldDB" id="A0A4Y0BPG5"/>
<dbReference type="InterPro" id="IPR036508">
    <property type="entry name" value="Chitin-bd_dom_sf"/>
</dbReference>
<evidence type="ECO:0000256" key="2">
    <source>
        <dbReference type="ARBA" id="ARBA00022729"/>
    </source>
</evidence>
<keyword evidence="1" id="KW-0147">Chitin-binding</keyword>
<keyword evidence="4" id="KW-1015">Disulfide bond</keyword>
<proteinExistence type="predicted"/>
<dbReference type="STRING" id="62324.A0A4Y0BPG5"/>